<dbReference type="AlphaFoldDB" id="W5JRE0"/>
<accession>W5JRE0</accession>
<feature type="repeat" description="ANK" evidence="3">
    <location>
        <begin position="436"/>
        <end position="468"/>
    </location>
</feature>
<evidence type="ECO:0000313" key="5">
    <source>
        <dbReference type="EnsemblMetazoa" id="ADAC002915-PA"/>
    </source>
</evidence>
<dbReference type="OMA" id="THELMNI"/>
<reference evidence="4" key="3">
    <citation type="journal article" date="2013" name="Nucleic Acids Res.">
        <title>The genome of Anopheles darlingi, the main neotropical malaria vector.</title>
        <authorList>
            <person name="Marinotti O."/>
            <person name="Cerqueira G.C."/>
            <person name="de Almeida L.G."/>
            <person name="Ferro M.I."/>
            <person name="Loreto E.L."/>
            <person name="Zaha A."/>
            <person name="Teixeira S.M."/>
            <person name="Wespiser A.R."/>
            <person name="Almeida E Silva A."/>
            <person name="Schlindwein A.D."/>
            <person name="Pacheco A.C."/>
            <person name="Silva A.L."/>
            <person name="Graveley B.R."/>
            <person name="Walenz B.P."/>
            <person name="Lima Bde A."/>
            <person name="Ribeiro C.A."/>
            <person name="Nunes-Silva C.G."/>
            <person name="de Carvalho C.R."/>
            <person name="Soares C.M."/>
            <person name="de Menezes C.B."/>
            <person name="Matiolli C."/>
            <person name="Caffrey D."/>
            <person name="Araujo D.A."/>
            <person name="de Oliveira D.M."/>
            <person name="Golenbock D."/>
            <person name="Grisard E.C."/>
            <person name="Fantinatti-Garboggini F."/>
            <person name="de Carvalho F.M."/>
            <person name="Barcellos F.G."/>
            <person name="Prosdocimi F."/>
            <person name="May G."/>
            <person name="Azevedo Junior G.M."/>
            <person name="Guimaraes G.M."/>
            <person name="Goldman G.H."/>
            <person name="Padilha I.Q."/>
            <person name="Batista Jda S."/>
            <person name="Ferro J.A."/>
            <person name="Ribeiro J.M."/>
            <person name="Fietto J.L."/>
            <person name="Dabbas K.M."/>
            <person name="Cerdeira L."/>
            <person name="Agnez-Lima L.F."/>
            <person name="Brocchi M."/>
            <person name="de Carvalho M.O."/>
            <person name="Teixeira Mde M."/>
            <person name="Diniz Maia Mde M."/>
            <person name="Goldman M.H."/>
            <person name="Cruz Schneider M.P."/>
            <person name="Felipe M.S."/>
            <person name="Hungria M."/>
            <person name="Nicolas M.F."/>
            <person name="Pereira M."/>
            <person name="Montes M.A."/>
            <person name="Cantao M.E."/>
            <person name="Vincentz M."/>
            <person name="Rafael M.S."/>
            <person name="Silverman N."/>
            <person name="Stoco P.H."/>
            <person name="Souza R.C."/>
            <person name="Vicentini R."/>
            <person name="Gazzinelli R.T."/>
            <person name="Neves Rde O."/>
            <person name="Silva R."/>
            <person name="Astolfi-Filho S."/>
            <person name="Maciel T.E."/>
            <person name="Urmenyi T.P."/>
            <person name="Tadei W.P."/>
            <person name="Camargo E.P."/>
            <person name="de Vasconcelos A.T."/>
        </authorList>
    </citation>
    <scope>NUCLEOTIDE SEQUENCE</scope>
</reference>
<dbReference type="eggNOG" id="KOG0510">
    <property type="taxonomic scope" value="Eukaryota"/>
</dbReference>
<feature type="repeat" description="ANK" evidence="3">
    <location>
        <begin position="543"/>
        <end position="575"/>
    </location>
</feature>
<dbReference type="PRINTS" id="PR01415">
    <property type="entry name" value="ANKYRIN"/>
</dbReference>
<gene>
    <name evidence="4" type="ORF">AND_002915</name>
</gene>
<dbReference type="PANTHER" id="PTHR24198:SF165">
    <property type="entry name" value="ANKYRIN REPEAT-CONTAINING PROTEIN-RELATED"/>
    <property type="match status" value="1"/>
</dbReference>
<dbReference type="PANTHER" id="PTHR24198">
    <property type="entry name" value="ANKYRIN REPEAT AND PROTEIN KINASE DOMAIN-CONTAINING PROTEIN"/>
    <property type="match status" value="1"/>
</dbReference>
<evidence type="ECO:0000313" key="4">
    <source>
        <dbReference type="EMBL" id="ETN65314.1"/>
    </source>
</evidence>
<feature type="repeat" description="ANK" evidence="3">
    <location>
        <begin position="469"/>
        <end position="501"/>
    </location>
</feature>
<reference evidence="4 6" key="1">
    <citation type="journal article" date="2010" name="BMC Genomics">
        <title>Combination of measures distinguishes pre-miRNAs from other stem-loops in the genome of the newly sequenced Anopheles darlingi.</title>
        <authorList>
            <person name="Mendes N.D."/>
            <person name="Freitas A.T."/>
            <person name="Vasconcelos A.T."/>
            <person name="Sagot M.F."/>
        </authorList>
    </citation>
    <scope>NUCLEOTIDE SEQUENCE</scope>
</reference>
<organism evidence="4">
    <name type="scientific">Anopheles darlingi</name>
    <name type="common">Mosquito</name>
    <dbReference type="NCBI Taxonomy" id="43151"/>
    <lineage>
        <taxon>Eukaryota</taxon>
        <taxon>Metazoa</taxon>
        <taxon>Ecdysozoa</taxon>
        <taxon>Arthropoda</taxon>
        <taxon>Hexapoda</taxon>
        <taxon>Insecta</taxon>
        <taxon>Pterygota</taxon>
        <taxon>Neoptera</taxon>
        <taxon>Endopterygota</taxon>
        <taxon>Diptera</taxon>
        <taxon>Nematocera</taxon>
        <taxon>Culicoidea</taxon>
        <taxon>Culicidae</taxon>
        <taxon>Anophelinae</taxon>
        <taxon>Anopheles</taxon>
    </lineage>
</organism>
<dbReference type="SMART" id="SM00248">
    <property type="entry name" value="ANK"/>
    <property type="match status" value="15"/>
</dbReference>
<evidence type="ECO:0000313" key="6">
    <source>
        <dbReference type="Proteomes" id="UP000000673"/>
    </source>
</evidence>
<dbReference type="Pfam" id="PF12796">
    <property type="entry name" value="Ank_2"/>
    <property type="match status" value="5"/>
</dbReference>
<name>W5JRE0_ANODA</name>
<dbReference type="Pfam" id="PF00023">
    <property type="entry name" value="Ank"/>
    <property type="match status" value="1"/>
</dbReference>
<feature type="repeat" description="ANK" evidence="3">
    <location>
        <begin position="644"/>
        <end position="664"/>
    </location>
</feature>
<evidence type="ECO:0000256" key="3">
    <source>
        <dbReference type="PROSITE-ProRule" id="PRU00023"/>
    </source>
</evidence>
<keyword evidence="1" id="KW-0677">Repeat</keyword>
<keyword evidence="6" id="KW-1185">Reference proteome</keyword>
<protein>
    <submittedName>
        <fullName evidence="4 5">Uncharacterized protein</fullName>
    </submittedName>
</protein>
<dbReference type="PROSITE" id="PS50297">
    <property type="entry name" value="ANK_REP_REGION"/>
    <property type="match status" value="10"/>
</dbReference>
<reference evidence="5" key="4">
    <citation type="submission" date="2015-06" db="UniProtKB">
        <authorList>
            <consortium name="EnsemblMetazoa"/>
        </authorList>
    </citation>
    <scope>IDENTIFICATION</scope>
</reference>
<dbReference type="VEuPathDB" id="VectorBase:ADAR2_002946"/>
<dbReference type="EMBL" id="ADMH02000689">
    <property type="protein sequence ID" value="ETN65314.1"/>
    <property type="molecule type" value="Genomic_DNA"/>
</dbReference>
<dbReference type="PROSITE" id="PS50088">
    <property type="entry name" value="ANK_REPEAT"/>
    <property type="match status" value="11"/>
</dbReference>
<reference evidence="4" key="2">
    <citation type="submission" date="2010-05" db="EMBL/GenBank/DDBJ databases">
        <authorList>
            <person name="Almeida L.G."/>
            <person name="Nicolas M.F."/>
            <person name="Souza R.C."/>
            <person name="Vasconcelos A.T.R."/>
        </authorList>
    </citation>
    <scope>NUCLEOTIDE SEQUENCE</scope>
</reference>
<feature type="repeat" description="ANK" evidence="3">
    <location>
        <begin position="576"/>
        <end position="608"/>
    </location>
</feature>
<dbReference type="VEuPathDB" id="VectorBase:ADAC002915"/>
<feature type="repeat" description="ANK" evidence="3">
    <location>
        <begin position="612"/>
        <end position="644"/>
    </location>
</feature>
<dbReference type="HOGENOM" id="CLU_347236_0_0_1"/>
<evidence type="ECO:0000256" key="1">
    <source>
        <dbReference type="ARBA" id="ARBA00022737"/>
    </source>
</evidence>
<proteinExistence type="predicted"/>
<feature type="repeat" description="ANK" evidence="3">
    <location>
        <begin position="198"/>
        <end position="230"/>
    </location>
</feature>
<dbReference type="SUPFAM" id="SSF48403">
    <property type="entry name" value="Ankyrin repeat"/>
    <property type="match status" value="2"/>
</dbReference>
<evidence type="ECO:0000256" key="2">
    <source>
        <dbReference type="ARBA" id="ARBA00023043"/>
    </source>
</evidence>
<keyword evidence="2 3" id="KW-0040">ANK repeat</keyword>
<feature type="repeat" description="ANK" evidence="3">
    <location>
        <begin position="266"/>
        <end position="288"/>
    </location>
</feature>
<sequence length="813" mass="90191">MPTPLYLIHSPRSVRSETEQNLAAFDGNQREDDLHQTKALKDWLLARLRLPSAHLMPNSKVHQIGGHDNNELQAILTQPAEAEVCLLSDSPYRILRMWHSCSKRNGFSIATPLKIPVNWSRVLRLQGTVRLNAEEFLQAAESGNLDEFIRLYEADNNRLAVKDSKGRTATHQAAARNRVNILAFIHQQGGNVNAQDMIGNTPLHTAVENDSLDAVEFLLKIPVATNILNEKKLAPVHLATEQNKVSALQVMGKYREVIDIQQGGEHGRTALHLAAIYDNEECARILVSCCGDALTLVSIMAPFGSNCPLQISEFGACPRKPCNNGYYPIHEAAKNASSKTMEVFFQWGESKGCTREEMISFYDSEGNVPLHSAVHGGDIKAVELCLKSGAKISTQQHDLSTPVHLAAAQGAIEIVKLMFRMQPLEKRISLNCTDIQKMTPLHCAAMFDHPEIVEYLVREGADINAMDKEKRSPLLLSSSRGGWRTVMSLIRLGANISLKDANSRNVLHLVIMNGGCLDEFAKEVCHTQSELCLLQLLNEKDDAGCSPLHYASREGHIRSLENLIRLGACINLKNNNNESPLHFAARYGRYNTVRQLLDSEKGTFIINESDGEGLTPLHIASQQGHTRVVQMLLNRGALLHRDHNGRNPLHLAAMSGYTQTIELLHSVHSHLLDQVDKDGNTALHLATMENKPNAVVLLLSLGCKLLHNYMDMSAIDYAIYYKYPEAALAMATHEERSIEVMALKSDKHPCVTLALIASMPRVFEAVQDNCITKANCKKDSKSFYVSSTPLSPGSGREEREIMFFELASNPASR</sequence>
<dbReference type="Proteomes" id="UP000000673">
    <property type="component" value="Unassembled WGS sequence"/>
</dbReference>
<feature type="repeat" description="ANK" evidence="3">
    <location>
        <begin position="165"/>
        <end position="197"/>
    </location>
</feature>
<feature type="repeat" description="ANK" evidence="3">
    <location>
        <begin position="365"/>
        <end position="397"/>
    </location>
</feature>
<dbReference type="InterPro" id="IPR002110">
    <property type="entry name" value="Ankyrin_rpt"/>
</dbReference>
<dbReference type="EnsemblMetazoa" id="ADAC002915-RA">
    <property type="protein sequence ID" value="ADAC002915-PA"/>
    <property type="gene ID" value="ADAC002915"/>
</dbReference>
<dbReference type="Gene3D" id="1.25.40.20">
    <property type="entry name" value="Ankyrin repeat-containing domain"/>
    <property type="match status" value="3"/>
</dbReference>
<dbReference type="STRING" id="43151.W5JRE0"/>
<dbReference type="FunCoup" id="W5JRE0">
    <property type="interactions" value="2"/>
</dbReference>
<dbReference type="InterPro" id="IPR036770">
    <property type="entry name" value="Ankyrin_rpt-contain_sf"/>
</dbReference>
<feature type="repeat" description="ANK" evidence="3">
    <location>
        <begin position="678"/>
        <end position="702"/>
    </location>
</feature>